<dbReference type="Proteomes" id="UP000000305">
    <property type="component" value="Unassembled WGS sequence"/>
</dbReference>
<name>E9HN37_DAPPU</name>
<reference evidence="1 2" key="1">
    <citation type="journal article" date="2011" name="Science">
        <title>The ecoresponsive genome of Daphnia pulex.</title>
        <authorList>
            <person name="Colbourne J.K."/>
            <person name="Pfrender M.E."/>
            <person name="Gilbert D."/>
            <person name="Thomas W.K."/>
            <person name="Tucker A."/>
            <person name="Oakley T.H."/>
            <person name="Tokishita S."/>
            <person name="Aerts A."/>
            <person name="Arnold G.J."/>
            <person name="Basu M.K."/>
            <person name="Bauer D.J."/>
            <person name="Caceres C.E."/>
            <person name="Carmel L."/>
            <person name="Casola C."/>
            <person name="Choi J.H."/>
            <person name="Detter J.C."/>
            <person name="Dong Q."/>
            <person name="Dusheyko S."/>
            <person name="Eads B.D."/>
            <person name="Frohlich T."/>
            <person name="Geiler-Samerotte K.A."/>
            <person name="Gerlach D."/>
            <person name="Hatcher P."/>
            <person name="Jogdeo S."/>
            <person name="Krijgsveld J."/>
            <person name="Kriventseva E.V."/>
            <person name="Kultz D."/>
            <person name="Laforsch C."/>
            <person name="Lindquist E."/>
            <person name="Lopez J."/>
            <person name="Manak J.R."/>
            <person name="Muller J."/>
            <person name="Pangilinan J."/>
            <person name="Patwardhan R.P."/>
            <person name="Pitluck S."/>
            <person name="Pritham E.J."/>
            <person name="Rechtsteiner A."/>
            <person name="Rho M."/>
            <person name="Rogozin I.B."/>
            <person name="Sakarya O."/>
            <person name="Salamov A."/>
            <person name="Schaack S."/>
            <person name="Shapiro H."/>
            <person name="Shiga Y."/>
            <person name="Skalitzky C."/>
            <person name="Smith Z."/>
            <person name="Souvorov A."/>
            <person name="Sung W."/>
            <person name="Tang Z."/>
            <person name="Tsuchiya D."/>
            <person name="Tu H."/>
            <person name="Vos H."/>
            <person name="Wang M."/>
            <person name="Wolf Y.I."/>
            <person name="Yamagata H."/>
            <person name="Yamada T."/>
            <person name="Ye Y."/>
            <person name="Shaw J.R."/>
            <person name="Andrews J."/>
            <person name="Crease T.J."/>
            <person name="Tang H."/>
            <person name="Lucas S.M."/>
            <person name="Robertson H.M."/>
            <person name="Bork P."/>
            <person name="Koonin E.V."/>
            <person name="Zdobnov E.M."/>
            <person name="Grigoriev I.V."/>
            <person name="Lynch M."/>
            <person name="Boore J.L."/>
        </authorList>
    </citation>
    <scope>NUCLEOTIDE SEQUENCE [LARGE SCALE GENOMIC DNA]</scope>
</reference>
<organism evidence="1 2">
    <name type="scientific">Daphnia pulex</name>
    <name type="common">Water flea</name>
    <dbReference type="NCBI Taxonomy" id="6669"/>
    <lineage>
        <taxon>Eukaryota</taxon>
        <taxon>Metazoa</taxon>
        <taxon>Ecdysozoa</taxon>
        <taxon>Arthropoda</taxon>
        <taxon>Crustacea</taxon>
        <taxon>Branchiopoda</taxon>
        <taxon>Diplostraca</taxon>
        <taxon>Cladocera</taxon>
        <taxon>Anomopoda</taxon>
        <taxon>Daphniidae</taxon>
        <taxon>Daphnia</taxon>
    </lineage>
</organism>
<dbReference type="EMBL" id="GL732692">
    <property type="protein sequence ID" value="EFX66856.1"/>
    <property type="molecule type" value="Genomic_DNA"/>
</dbReference>
<dbReference type="HOGENOM" id="CLU_2099301_0_0_1"/>
<evidence type="ECO:0000313" key="1">
    <source>
        <dbReference type="EMBL" id="EFX66856.1"/>
    </source>
</evidence>
<proteinExistence type="predicted"/>
<sequence>MERRPQTLPEIYLIDLDAPSSPITPSAMPDFADNCQEIFFSPFGVDETSTPVVDKPYEEVKDSILVHRQRVELDGVDKNLAYDGDAEESGDAEEWWDAWKETEAKRRGKKKACTSA</sequence>
<evidence type="ECO:0000313" key="2">
    <source>
        <dbReference type="Proteomes" id="UP000000305"/>
    </source>
</evidence>
<gene>
    <name evidence="1" type="ORF">DAPPUDRAFT_262492</name>
</gene>
<dbReference type="AlphaFoldDB" id="E9HN37"/>
<keyword evidence="2" id="KW-1185">Reference proteome</keyword>
<accession>E9HN37</accession>
<dbReference type="InParanoid" id="E9HN37"/>
<dbReference type="KEGG" id="dpx:DAPPUDRAFT_262492"/>
<protein>
    <submittedName>
        <fullName evidence="1">Uncharacterized protein</fullName>
    </submittedName>
</protein>